<proteinExistence type="predicted"/>
<evidence type="ECO:0000256" key="1">
    <source>
        <dbReference type="SAM" id="Phobius"/>
    </source>
</evidence>
<dbReference type="InterPro" id="IPR021830">
    <property type="entry name" value="DUF3422"/>
</dbReference>
<keyword evidence="1" id="KW-0472">Membrane</keyword>
<keyword evidence="1" id="KW-1133">Transmembrane helix</keyword>
<protein>
    <submittedName>
        <fullName evidence="2">DUF3422 domain-containing protein</fullName>
    </submittedName>
</protein>
<dbReference type="EMBL" id="CP157484">
    <property type="protein sequence ID" value="XBO37143.1"/>
    <property type="molecule type" value="Genomic_DNA"/>
</dbReference>
<dbReference type="Pfam" id="PF11902">
    <property type="entry name" value="DUF3422"/>
    <property type="match status" value="1"/>
</dbReference>
<feature type="transmembrane region" description="Helical" evidence="1">
    <location>
        <begin position="393"/>
        <end position="412"/>
    </location>
</feature>
<keyword evidence="1" id="KW-0812">Transmembrane</keyword>
<accession>A0AAU7JA30</accession>
<evidence type="ECO:0000313" key="2">
    <source>
        <dbReference type="EMBL" id="XBO37143.1"/>
    </source>
</evidence>
<sequence>MDFQQHPLRSRVLAELHARPFAPLSPPTRILHFAFLNEGDNAAAAAEALDRFCASLGEQGPAPGAKHHRLSLSGVRLRFEMHSEFSTFTWEEAAAPGVPFATPPDRLMAYMRKVAPPGLLIVAVDLVLAEESDSSAAAEGVFAADSLAYSSAEHGAARVASDFKADPLGLVRILVVSRSLTETQAGALVQRLLEIETYRTLALLGLPEAQALAPIIRRIETELPGILDEMRGRDDFDDNHRALDRLTALAAELEHGAAASLYRFGATRAYHELVQLRMEAIGEEPIAGHVGWSSFLARRLSPAIRTCVTTQERQDNLSRKLSRAAQLLRTRVDVDLERQNRDQLQVMNDRLHLQLRLQQTVEGLSIAAITYYVVNLIHLMLDGAHQAGLPVNPNVGTAIALPVTLLAVAWLVRRIRKRHAA</sequence>
<dbReference type="AlphaFoldDB" id="A0AAU7JA30"/>
<name>A0AAU7JA30_9HYPH</name>
<gene>
    <name evidence="2" type="ORF">ABEG18_15535</name>
</gene>
<organism evidence="2">
    <name type="scientific">Alsobacter sp. KACC 23698</name>
    <dbReference type="NCBI Taxonomy" id="3149229"/>
    <lineage>
        <taxon>Bacteria</taxon>
        <taxon>Pseudomonadati</taxon>
        <taxon>Pseudomonadota</taxon>
        <taxon>Alphaproteobacteria</taxon>
        <taxon>Hyphomicrobiales</taxon>
        <taxon>Alsobacteraceae</taxon>
        <taxon>Alsobacter</taxon>
    </lineage>
</organism>
<reference evidence="2" key="1">
    <citation type="submission" date="2024-05" db="EMBL/GenBank/DDBJ databases">
        <authorList>
            <person name="Kim S."/>
            <person name="Heo J."/>
            <person name="Choi H."/>
            <person name="Choi Y."/>
            <person name="Kwon S.-W."/>
            <person name="Kim Y."/>
        </authorList>
    </citation>
    <scope>NUCLEOTIDE SEQUENCE</scope>
    <source>
        <strain evidence="2">KACC 23698</strain>
    </source>
</reference>
<dbReference type="RefSeq" id="WP_406853962.1">
    <property type="nucleotide sequence ID" value="NZ_CP157484.1"/>
</dbReference>